<dbReference type="STRING" id="262898.GA0070564_102361"/>
<protein>
    <recommendedName>
        <fullName evidence="3">N-acetyltransferase domain-containing protein</fullName>
    </recommendedName>
</protein>
<organism evidence="1 2">
    <name type="scientific">Micromonospora mirobrigensis</name>
    <dbReference type="NCBI Taxonomy" id="262898"/>
    <lineage>
        <taxon>Bacteria</taxon>
        <taxon>Bacillati</taxon>
        <taxon>Actinomycetota</taxon>
        <taxon>Actinomycetes</taxon>
        <taxon>Micromonosporales</taxon>
        <taxon>Micromonosporaceae</taxon>
        <taxon>Micromonospora</taxon>
    </lineage>
</organism>
<accession>A0A1C4WLR2</accession>
<dbReference type="Proteomes" id="UP000199504">
    <property type="component" value="Unassembled WGS sequence"/>
</dbReference>
<gene>
    <name evidence="1" type="ORF">GA0070564_102361</name>
</gene>
<sequence>MGDPCDPRQYRATPAARHPYPAPVDPIVAAARDNADWCAAVCAGHGLTGVVDADAWSVPRRSPPLYPDAVTLRRGVDPDALPARIDAGPGASVKDSFADLDLRRYGFRVLFAADWIHRPPVDPPAGPALTPVTTTGALARWAAAHGGGPVFRPALLADPRVTLLARYAPDGGVTGGAVLTRGPRVTGVSNVFGADVWPAVCRSAPPGVALVGYESGDDLAAAARAGFSTVGPLRIWLRD</sequence>
<evidence type="ECO:0000313" key="2">
    <source>
        <dbReference type="Proteomes" id="UP000199504"/>
    </source>
</evidence>
<evidence type="ECO:0000313" key="1">
    <source>
        <dbReference type="EMBL" id="SCE97155.1"/>
    </source>
</evidence>
<reference evidence="2" key="1">
    <citation type="submission" date="2016-06" db="EMBL/GenBank/DDBJ databases">
        <authorList>
            <person name="Varghese N."/>
            <person name="Submissions Spin"/>
        </authorList>
    </citation>
    <scope>NUCLEOTIDE SEQUENCE [LARGE SCALE GENOMIC DNA]</scope>
    <source>
        <strain evidence="2">DSM 44830</strain>
    </source>
</reference>
<dbReference type="AlphaFoldDB" id="A0A1C4WLR2"/>
<keyword evidence="2" id="KW-1185">Reference proteome</keyword>
<evidence type="ECO:0008006" key="3">
    <source>
        <dbReference type="Google" id="ProtNLM"/>
    </source>
</evidence>
<name>A0A1C4WLR2_9ACTN</name>
<proteinExistence type="predicted"/>
<dbReference type="EMBL" id="FMCX01000002">
    <property type="protein sequence ID" value="SCE97155.1"/>
    <property type="molecule type" value="Genomic_DNA"/>
</dbReference>